<dbReference type="Gene3D" id="3.40.50.1820">
    <property type="entry name" value="alpha/beta hydrolase"/>
    <property type="match status" value="1"/>
</dbReference>
<evidence type="ECO:0000313" key="1">
    <source>
        <dbReference type="EMBL" id="MCH1625878.1"/>
    </source>
</evidence>
<dbReference type="SUPFAM" id="SSF53474">
    <property type="entry name" value="alpha/beta-Hydrolases"/>
    <property type="match status" value="1"/>
</dbReference>
<reference evidence="1" key="1">
    <citation type="submission" date="2022-02" db="EMBL/GenBank/DDBJ databases">
        <title>Fredinandcohnia quinoae sp. nov. isolated from Chenopodium quinoa seeds.</title>
        <authorList>
            <person name="Saati-Santamaria Z."/>
            <person name="Flores-Felix J.D."/>
            <person name="Igual J.M."/>
            <person name="Velazquez E."/>
            <person name="Garcia-Fraile P."/>
            <person name="Martinez-Molina E."/>
        </authorList>
    </citation>
    <scope>NUCLEOTIDE SEQUENCE</scope>
    <source>
        <strain evidence="1">SECRCQ15</strain>
    </source>
</reference>
<dbReference type="Proteomes" id="UP001431131">
    <property type="component" value="Unassembled WGS sequence"/>
</dbReference>
<comment type="caution">
    <text evidence="1">The sequence shown here is derived from an EMBL/GenBank/DDBJ whole genome shotgun (WGS) entry which is preliminary data.</text>
</comment>
<evidence type="ECO:0000313" key="2">
    <source>
        <dbReference type="Proteomes" id="UP001431131"/>
    </source>
</evidence>
<keyword evidence="2" id="KW-1185">Reference proteome</keyword>
<gene>
    <name evidence="1" type="ORF">MJG50_11105</name>
</gene>
<evidence type="ECO:0008006" key="3">
    <source>
        <dbReference type="Google" id="ProtNLM"/>
    </source>
</evidence>
<organism evidence="1 2">
    <name type="scientific">Fredinandcohnia quinoae</name>
    <dbReference type="NCBI Taxonomy" id="2918902"/>
    <lineage>
        <taxon>Bacteria</taxon>
        <taxon>Bacillati</taxon>
        <taxon>Bacillota</taxon>
        <taxon>Bacilli</taxon>
        <taxon>Bacillales</taxon>
        <taxon>Bacillaceae</taxon>
        <taxon>Fredinandcohnia</taxon>
    </lineage>
</organism>
<dbReference type="AlphaFoldDB" id="A0AAW5E9T1"/>
<dbReference type="InterPro" id="IPR029058">
    <property type="entry name" value="AB_hydrolase_fold"/>
</dbReference>
<name>A0AAW5E9T1_9BACI</name>
<dbReference type="RefSeq" id="WP_240255756.1">
    <property type="nucleotide sequence ID" value="NZ_JAKTTI010000015.1"/>
</dbReference>
<sequence>MDQNQRFFQVDMEWSVIHLPERPNGFGVLIIGDKNNFVDKYTSFWMQNPGRKNIIEYLQKEGYTIFYSNLYGVHWGSSKALKLAVQLCHMTMKREILNERIHIFAEGMGALVALQLMNKIENKIRSVALLNPCIDLLAHIEYEKNNKFFYKRLIKELAAAFEINDKEAMIDLERYIPNIDYHSPNTPVRIWQNTTDKTYQPEIHTRMYKEIRQSESKQPIVSYHVNEKAFGLSQSICNFYKDHEKQL</sequence>
<dbReference type="EMBL" id="JAKTTI010000015">
    <property type="protein sequence ID" value="MCH1625878.1"/>
    <property type="molecule type" value="Genomic_DNA"/>
</dbReference>
<protein>
    <recommendedName>
        <fullName evidence="3">Hydrolase</fullName>
    </recommendedName>
</protein>
<accession>A0AAW5E9T1</accession>
<proteinExistence type="predicted"/>